<name>A0A4D6MHM7_VIGUN</name>
<evidence type="ECO:0000313" key="2">
    <source>
        <dbReference type="EMBL" id="QCE00052.1"/>
    </source>
</evidence>
<dbReference type="EMBL" id="CP039351">
    <property type="protein sequence ID" value="QCE00052.1"/>
    <property type="molecule type" value="Genomic_DNA"/>
</dbReference>
<proteinExistence type="predicted"/>
<evidence type="ECO:0008006" key="4">
    <source>
        <dbReference type="Google" id="ProtNLM"/>
    </source>
</evidence>
<dbReference type="AlphaFoldDB" id="A0A4D6MHM7"/>
<evidence type="ECO:0000256" key="1">
    <source>
        <dbReference type="SAM" id="MobiDB-lite"/>
    </source>
</evidence>
<feature type="region of interest" description="Disordered" evidence="1">
    <location>
        <begin position="213"/>
        <end position="232"/>
    </location>
</feature>
<protein>
    <recommendedName>
        <fullName evidence="4">Aminotransferase-like</fullName>
    </recommendedName>
</protein>
<evidence type="ECO:0000313" key="3">
    <source>
        <dbReference type="Proteomes" id="UP000501690"/>
    </source>
</evidence>
<keyword evidence="3" id="KW-1185">Reference proteome</keyword>
<reference evidence="2 3" key="1">
    <citation type="submission" date="2019-04" db="EMBL/GenBank/DDBJ databases">
        <title>An improved genome assembly and genetic linkage map for asparagus bean, Vigna unguiculata ssp. sesquipedialis.</title>
        <authorList>
            <person name="Xia Q."/>
            <person name="Zhang R."/>
            <person name="Dong Y."/>
        </authorList>
    </citation>
    <scope>NUCLEOTIDE SEQUENCE [LARGE SCALE GENOMIC DNA]</scope>
    <source>
        <tissue evidence="2">Leaf</tissue>
    </source>
</reference>
<organism evidence="2 3">
    <name type="scientific">Vigna unguiculata</name>
    <name type="common">Cowpea</name>
    <dbReference type="NCBI Taxonomy" id="3917"/>
    <lineage>
        <taxon>Eukaryota</taxon>
        <taxon>Viridiplantae</taxon>
        <taxon>Streptophyta</taxon>
        <taxon>Embryophyta</taxon>
        <taxon>Tracheophyta</taxon>
        <taxon>Spermatophyta</taxon>
        <taxon>Magnoliopsida</taxon>
        <taxon>eudicotyledons</taxon>
        <taxon>Gunneridae</taxon>
        <taxon>Pentapetalae</taxon>
        <taxon>rosids</taxon>
        <taxon>fabids</taxon>
        <taxon>Fabales</taxon>
        <taxon>Fabaceae</taxon>
        <taxon>Papilionoideae</taxon>
        <taxon>50 kb inversion clade</taxon>
        <taxon>NPAAA clade</taxon>
        <taxon>indigoferoid/millettioid clade</taxon>
        <taxon>Phaseoleae</taxon>
        <taxon>Vigna</taxon>
    </lineage>
</organism>
<dbReference type="Proteomes" id="UP000501690">
    <property type="component" value="Linkage Group LG7"/>
</dbReference>
<gene>
    <name evidence="2" type="ORF">DEO72_LG7g1338</name>
</gene>
<sequence length="232" mass="26626">MVKRKLPNQDENKVEGTPFKWCLQMDRPLNISKPLLMEMLRRWVPEFKGFRVMQHVVPLREVGSLFDGEAVTINTITKKIKSMASSNEVDDVDGVCRNYNWGGAVYTFLINAISRSYEVYVQQQNKYAISIVGAVLVMQLWAVEHLSLCPVERVCCFPRILEWPTLTIRTGKLEFAFQNNQIVWEWSITEEHKRNPILRTALNLREGGVVDEEVDDVQSSPKSPISAKKNGN</sequence>
<accession>A0A4D6MHM7</accession>